<feature type="coiled-coil region" evidence="1">
    <location>
        <begin position="337"/>
        <end position="364"/>
    </location>
</feature>
<feature type="coiled-coil region" evidence="1">
    <location>
        <begin position="152"/>
        <end position="214"/>
    </location>
</feature>
<evidence type="ECO:0000313" key="5">
    <source>
        <dbReference type="WBParaSite" id="BXY_1400500.1"/>
    </source>
</evidence>
<accession>A0A1I7SLS2</accession>
<keyword evidence="4" id="KW-1185">Reference proteome</keyword>
<keyword evidence="1" id="KW-0175">Coiled coil</keyword>
<evidence type="ECO:0000256" key="1">
    <source>
        <dbReference type="SAM" id="Coils"/>
    </source>
</evidence>
<proteinExistence type="predicted"/>
<dbReference type="AlphaFoldDB" id="A0A1I7SLS2"/>
<sequence length="366" mass="41779">MSLTMDDVRRLASMTPQELRERCNNDLAVLNTLRNEVDHHVETAKRQKAFEEEAVTGLIGDLQKVAKDRAEVSNRKEALVKEVNTLRAQLSGKQEQVKVRLQKKLEARQAKENALNGHRTIGELEDLKALSDAKFKELTELELAVTEKRKRNKQVEVSIKECEIRIAEKKEKVEELQKTDSCLGEDLEQFEERAEQLRVSIEEASAKIADAKKKMTGEFVDDRPRSLFDEVVEQKKPSEDEFKAICSEVRNLRQVQGALKADLLNLESHPIATGRRALLSYDTIVGVLKKTILYLDKFMNVAKGLEALGRNPTVIYKFSREQMDDIGHYNSVLRTSRKIAEEVLGMAKKQMNQLSRNLEENKVNHA</sequence>
<reference evidence="2" key="2">
    <citation type="submission" date="2020-09" db="EMBL/GenBank/DDBJ databases">
        <authorList>
            <person name="Kikuchi T."/>
        </authorList>
    </citation>
    <scope>NUCLEOTIDE SEQUENCE</scope>
    <source>
        <strain evidence="2">Ka4C1</strain>
    </source>
</reference>
<organism evidence="3 5">
    <name type="scientific">Bursaphelenchus xylophilus</name>
    <name type="common">Pinewood nematode worm</name>
    <name type="synonym">Aphelenchoides xylophilus</name>
    <dbReference type="NCBI Taxonomy" id="6326"/>
    <lineage>
        <taxon>Eukaryota</taxon>
        <taxon>Metazoa</taxon>
        <taxon>Ecdysozoa</taxon>
        <taxon>Nematoda</taxon>
        <taxon>Chromadorea</taxon>
        <taxon>Rhabditida</taxon>
        <taxon>Tylenchina</taxon>
        <taxon>Tylenchomorpha</taxon>
        <taxon>Aphelenchoidea</taxon>
        <taxon>Aphelenchoididae</taxon>
        <taxon>Bursaphelenchus</taxon>
    </lineage>
</organism>
<evidence type="ECO:0000313" key="2">
    <source>
        <dbReference type="EMBL" id="CAD5234137.1"/>
    </source>
</evidence>
<dbReference type="SMR" id="A0A1I7SLS2"/>
<dbReference type="WBParaSite" id="BXY_1400500.1">
    <property type="protein sequence ID" value="BXY_1400500.1"/>
    <property type="gene ID" value="BXY_1400500"/>
</dbReference>
<evidence type="ECO:0000313" key="3">
    <source>
        <dbReference type="Proteomes" id="UP000095284"/>
    </source>
</evidence>
<dbReference type="EMBL" id="CAJFCV020000006">
    <property type="protein sequence ID" value="CAG9129718.1"/>
    <property type="molecule type" value="Genomic_DNA"/>
</dbReference>
<protein>
    <submittedName>
        <fullName evidence="2">(pine wood nematode) hypothetical protein</fullName>
    </submittedName>
</protein>
<reference evidence="5" key="1">
    <citation type="submission" date="2016-11" db="UniProtKB">
        <authorList>
            <consortium name="WormBaseParasite"/>
        </authorList>
    </citation>
    <scope>IDENTIFICATION</scope>
</reference>
<evidence type="ECO:0000313" key="4">
    <source>
        <dbReference type="Proteomes" id="UP000659654"/>
    </source>
</evidence>
<feature type="coiled-coil region" evidence="1">
    <location>
        <begin position="62"/>
        <end position="96"/>
    </location>
</feature>
<dbReference type="Proteomes" id="UP000095284">
    <property type="component" value="Unplaced"/>
</dbReference>
<gene>
    <name evidence="2" type="ORF">BXYJ_LOCUS14228</name>
</gene>
<dbReference type="Proteomes" id="UP000582659">
    <property type="component" value="Unassembled WGS sequence"/>
</dbReference>
<dbReference type="EMBL" id="CAJFDI010000006">
    <property type="protein sequence ID" value="CAD5234137.1"/>
    <property type="molecule type" value="Genomic_DNA"/>
</dbReference>
<dbReference type="Proteomes" id="UP000659654">
    <property type="component" value="Unassembled WGS sequence"/>
</dbReference>
<name>A0A1I7SLS2_BURXY</name>